<dbReference type="Gene3D" id="3.40.190.290">
    <property type="match status" value="1"/>
</dbReference>
<evidence type="ECO:0000256" key="3">
    <source>
        <dbReference type="ARBA" id="ARBA00023125"/>
    </source>
</evidence>
<dbReference type="SUPFAM" id="SSF53850">
    <property type="entry name" value="Periplasmic binding protein-like II"/>
    <property type="match status" value="1"/>
</dbReference>
<dbReference type="InterPro" id="IPR005119">
    <property type="entry name" value="LysR_subst-bd"/>
</dbReference>
<gene>
    <name evidence="6" type="ORF">GLS40_05235</name>
</gene>
<dbReference type="PROSITE" id="PS50931">
    <property type="entry name" value="HTH_LYSR"/>
    <property type="match status" value="1"/>
</dbReference>
<name>A0A844W3M3_9RHOB</name>
<sequence>MAIGDKIMDNEIDLSALRAFHSVVRAGSFAAAARELNAPRSTVAKKVADLEANLGVRLIERTTRSMRITAEGEVLARRASRLLAEASDLRRVLTDAGQAPRGHLRIGMPDLFEQITMGELAASFRRKYPAITLETVITSNTGDLMQSDLDAVIAFGPLQDSTLMSRKLFTGTMSTVAAPDLPGLDNLRHPSDIVHMPLIDVPQHWVRQWVFHQGDVEETVRIEPALSFSSALAALAAAIDGAGIARIPTILANPELSAGRLVRVLPEWSGPSKSVYFIYPSALSVTMRLRYFLDELVAWMAREDERRAELKTPEIARLG</sequence>
<evidence type="ECO:0000313" key="7">
    <source>
        <dbReference type="Proteomes" id="UP000443843"/>
    </source>
</evidence>
<evidence type="ECO:0000256" key="4">
    <source>
        <dbReference type="ARBA" id="ARBA00023163"/>
    </source>
</evidence>
<keyword evidence="3" id="KW-0238">DNA-binding</keyword>
<comment type="similarity">
    <text evidence="1">Belongs to the LysR transcriptional regulatory family.</text>
</comment>
<dbReference type="Gene3D" id="1.10.10.10">
    <property type="entry name" value="Winged helix-like DNA-binding domain superfamily/Winged helix DNA-binding domain"/>
    <property type="match status" value="1"/>
</dbReference>
<evidence type="ECO:0000256" key="2">
    <source>
        <dbReference type="ARBA" id="ARBA00023015"/>
    </source>
</evidence>
<dbReference type="Proteomes" id="UP000443843">
    <property type="component" value="Unassembled WGS sequence"/>
</dbReference>
<organism evidence="6 7">
    <name type="scientific">Pseudooceanicola pacificus</name>
    <dbReference type="NCBI Taxonomy" id="2676438"/>
    <lineage>
        <taxon>Bacteria</taxon>
        <taxon>Pseudomonadati</taxon>
        <taxon>Pseudomonadota</taxon>
        <taxon>Alphaproteobacteria</taxon>
        <taxon>Rhodobacterales</taxon>
        <taxon>Paracoccaceae</taxon>
        <taxon>Pseudooceanicola</taxon>
    </lineage>
</organism>
<dbReference type="FunFam" id="1.10.10.10:FF:000001">
    <property type="entry name" value="LysR family transcriptional regulator"/>
    <property type="match status" value="1"/>
</dbReference>
<reference evidence="6 7" key="1">
    <citation type="submission" date="2019-11" db="EMBL/GenBank/DDBJ databases">
        <title>Pseudooceanicola pacifica sp. nov., isolated from deep-sea sediment of the Pacific Ocean.</title>
        <authorList>
            <person name="Lyu L."/>
        </authorList>
    </citation>
    <scope>NUCLEOTIDE SEQUENCE [LARGE SCALE GENOMIC DNA]</scope>
    <source>
        <strain evidence="6 7">216_PA32_1</strain>
    </source>
</reference>
<comment type="caution">
    <text evidence="6">The sequence shown here is derived from an EMBL/GenBank/DDBJ whole genome shotgun (WGS) entry which is preliminary data.</text>
</comment>
<dbReference type="InterPro" id="IPR000847">
    <property type="entry name" value="LysR_HTH_N"/>
</dbReference>
<accession>A0A844W3M3</accession>
<dbReference type="InterPro" id="IPR036390">
    <property type="entry name" value="WH_DNA-bd_sf"/>
</dbReference>
<evidence type="ECO:0000259" key="5">
    <source>
        <dbReference type="PROSITE" id="PS50931"/>
    </source>
</evidence>
<feature type="domain" description="HTH lysR-type" evidence="5">
    <location>
        <begin position="12"/>
        <end position="69"/>
    </location>
</feature>
<dbReference type="InterPro" id="IPR036388">
    <property type="entry name" value="WH-like_DNA-bd_sf"/>
</dbReference>
<dbReference type="InterPro" id="IPR058163">
    <property type="entry name" value="LysR-type_TF_proteobact-type"/>
</dbReference>
<keyword evidence="7" id="KW-1185">Reference proteome</keyword>
<dbReference type="GO" id="GO:0043565">
    <property type="term" value="F:sequence-specific DNA binding"/>
    <property type="evidence" value="ECO:0007669"/>
    <property type="project" value="TreeGrafter"/>
</dbReference>
<keyword evidence="2" id="KW-0805">Transcription regulation</keyword>
<dbReference type="Pfam" id="PF00126">
    <property type="entry name" value="HTH_1"/>
    <property type="match status" value="1"/>
</dbReference>
<dbReference type="Pfam" id="PF03466">
    <property type="entry name" value="LysR_substrate"/>
    <property type="match status" value="1"/>
</dbReference>
<keyword evidence="4" id="KW-0804">Transcription</keyword>
<dbReference type="GO" id="GO:0006351">
    <property type="term" value="P:DNA-templated transcription"/>
    <property type="evidence" value="ECO:0007669"/>
    <property type="project" value="TreeGrafter"/>
</dbReference>
<evidence type="ECO:0000313" key="6">
    <source>
        <dbReference type="EMBL" id="MWB77421.1"/>
    </source>
</evidence>
<evidence type="ECO:0000256" key="1">
    <source>
        <dbReference type="ARBA" id="ARBA00009437"/>
    </source>
</evidence>
<dbReference type="PANTHER" id="PTHR30537">
    <property type="entry name" value="HTH-TYPE TRANSCRIPTIONAL REGULATOR"/>
    <property type="match status" value="1"/>
</dbReference>
<protein>
    <submittedName>
        <fullName evidence="6">LysR family transcriptional regulator</fullName>
    </submittedName>
</protein>
<dbReference type="PANTHER" id="PTHR30537:SF58">
    <property type="entry name" value="HTH-TYPE TRANSCRIPTIONAL REGULATOR PERR"/>
    <property type="match status" value="1"/>
</dbReference>
<dbReference type="AlphaFoldDB" id="A0A844W3M3"/>
<dbReference type="GO" id="GO:0003700">
    <property type="term" value="F:DNA-binding transcription factor activity"/>
    <property type="evidence" value="ECO:0007669"/>
    <property type="project" value="InterPro"/>
</dbReference>
<proteinExistence type="inferred from homology"/>
<dbReference type="EMBL" id="WNXQ01000002">
    <property type="protein sequence ID" value="MWB77421.1"/>
    <property type="molecule type" value="Genomic_DNA"/>
</dbReference>
<dbReference type="SUPFAM" id="SSF46785">
    <property type="entry name" value="Winged helix' DNA-binding domain"/>
    <property type="match status" value="1"/>
</dbReference>